<keyword evidence="4" id="KW-0547">Nucleotide-binding</keyword>
<dbReference type="SUPFAM" id="SSF52540">
    <property type="entry name" value="P-loop containing nucleoside triphosphate hydrolases"/>
    <property type="match status" value="2"/>
</dbReference>
<comment type="caution">
    <text evidence="7">The sequence shown here is derived from an EMBL/GenBank/DDBJ whole genome shotgun (WGS) entry which is preliminary data.</text>
</comment>
<evidence type="ECO:0000256" key="1">
    <source>
        <dbReference type="ARBA" id="ARBA00005234"/>
    </source>
</evidence>
<dbReference type="SUPFAM" id="SSF54001">
    <property type="entry name" value="Cysteine proteinases"/>
    <property type="match status" value="1"/>
</dbReference>
<organism evidence="7 8">
    <name type="scientific">Meloidogyne enterolobii</name>
    <name type="common">Root-knot nematode worm</name>
    <name type="synonym">Meloidogyne mayaguensis</name>
    <dbReference type="NCBI Taxonomy" id="390850"/>
    <lineage>
        <taxon>Eukaryota</taxon>
        <taxon>Metazoa</taxon>
        <taxon>Ecdysozoa</taxon>
        <taxon>Nematoda</taxon>
        <taxon>Chromadorea</taxon>
        <taxon>Rhabditida</taxon>
        <taxon>Tylenchina</taxon>
        <taxon>Tylenchomorpha</taxon>
        <taxon>Tylenchoidea</taxon>
        <taxon>Meloidogynidae</taxon>
        <taxon>Meloidogyninae</taxon>
        <taxon>Meloidogyne</taxon>
    </lineage>
</organism>
<reference evidence="7 8" key="1">
    <citation type="submission" date="2020-08" db="EMBL/GenBank/DDBJ databases">
        <authorList>
            <person name="Koutsovoulos G."/>
            <person name="Danchin GJ E."/>
        </authorList>
    </citation>
    <scope>NUCLEOTIDE SEQUENCE [LARGE SCALE GENOMIC DNA]</scope>
</reference>
<dbReference type="PANTHER" id="PTHR10492:SF57">
    <property type="entry name" value="ATP-DEPENDENT DNA HELICASE"/>
    <property type="match status" value="1"/>
</dbReference>
<dbReference type="PROSITE" id="PS50600">
    <property type="entry name" value="ULP_PROTEASE"/>
    <property type="match status" value="1"/>
</dbReference>
<evidence type="ECO:0000313" key="7">
    <source>
        <dbReference type="EMBL" id="CAD2181655.1"/>
    </source>
</evidence>
<dbReference type="Gene3D" id="3.40.395.10">
    <property type="entry name" value="Adenoviral Proteinase, Chain A"/>
    <property type="match status" value="1"/>
</dbReference>
<dbReference type="Pfam" id="PF21530">
    <property type="entry name" value="Pif1_2B_dom"/>
    <property type="match status" value="1"/>
</dbReference>
<dbReference type="EC" id="5.6.2.3" evidence="4"/>
<dbReference type="Gene3D" id="3.40.50.300">
    <property type="entry name" value="P-loop containing nucleotide triphosphate hydrolases"/>
    <property type="match status" value="1"/>
</dbReference>
<feature type="compositionally biased region" description="Basic residues" evidence="5">
    <location>
        <begin position="216"/>
        <end position="233"/>
    </location>
</feature>
<keyword evidence="2" id="KW-0645">Protease</keyword>
<evidence type="ECO:0000259" key="6">
    <source>
        <dbReference type="PROSITE" id="PS50600"/>
    </source>
</evidence>
<dbReference type="InterPro" id="IPR003653">
    <property type="entry name" value="Peptidase_C48_C"/>
</dbReference>
<feature type="region of interest" description="Disordered" evidence="5">
    <location>
        <begin position="521"/>
        <end position="546"/>
    </location>
</feature>
<keyword evidence="4" id="KW-0067">ATP-binding</keyword>
<dbReference type="InterPro" id="IPR010285">
    <property type="entry name" value="DNA_helicase_pif1-like_DEAD"/>
</dbReference>
<dbReference type="Pfam" id="PF05970">
    <property type="entry name" value="PIF1"/>
    <property type="match status" value="1"/>
</dbReference>
<dbReference type="InterPro" id="IPR025476">
    <property type="entry name" value="Helitron_helicase-like"/>
</dbReference>
<comment type="catalytic activity">
    <reaction evidence="4">
        <text>ATP + H2O = ADP + phosphate + H(+)</text>
        <dbReference type="Rhea" id="RHEA:13065"/>
        <dbReference type="ChEBI" id="CHEBI:15377"/>
        <dbReference type="ChEBI" id="CHEBI:15378"/>
        <dbReference type="ChEBI" id="CHEBI:30616"/>
        <dbReference type="ChEBI" id="CHEBI:43474"/>
        <dbReference type="ChEBI" id="CHEBI:456216"/>
        <dbReference type="EC" id="5.6.2.3"/>
    </reaction>
</comment>
<keyword evidence="4" id="KW-0227">DNA damage</keyword>
<keyword evidence="4" id="KW-0234">DNA repair</keyword>
<feature type="domain" description="Ubiquitin-like protease family profile" evidence="6">
    <location>
        <begin position="287"/>
        <end position="464"/>
    </location>
</feature>
<name>A0A6V7W3A6_MELEN</name>
<dbReference type="GO" id="GO:0000723">
    <property type="term" value="P:telomere maintenance"/>
    <property type="evidence" value="ECO:0007669"/>
    <property type="project" value="InterPro"/>
</dbReference>
<dbReference type="GO" id="GO:0006310">
    <property type="term" value="P:DNA recombination"/>
    <property type="evidence" value="ECO:0007669"/>
    <property type="project" value="UniProtKB-KW"/>
</dbReference>
<dbReference type="GO" id="GO:0006508">
    <property type="term" value="P:proteolysis"/>
    <property type="evidence" value="ECO:0007669"/>
    <property type="project" value="UniProtKB-KW"/>
</dbReference>
<feature type="region of interest" description="Disordered" evidence="5">
    <location>
        <begin position="207"/>
        <end position="236"/>
    </location>
</feature>
<dbReference type="EMBL" id="CAJEWN010000407">
    <property type="protein sequence ID" value="CAD2181655.1"/>
    <property type="molecule type" value="Genomic_DNA"/>
</dbReference>
<dbReference type="Pfam" id="PF02902">
    <property type="entry name" value="Peptidase_C48"/>
    <property type="match status" value="1"/>
</dbReference>
<gene>
    <name evidence="7" type="ORF">MENT_LOCUS33815</name>
</gene>
<comment type="similarity">
    <text evidence="1">Belongs to the peptidase C48 family.</text>
</comment>
<keyword evidence="4" id="KW-0347">Helicase</keyword>
<comment type="similarity">
    <text evidence="4">Belongs to the helicase family.</text>
</comment>
<evidence type="ECO:0000313" key="8">
    <source>
        <dbReference type="Proteomes" id="UP000580250"/>
    </source>
</evidence>
<dbReference type="GO" id="GO:0006281">
    <property type="term" value="P:DNA repair"/>
    <property type="evidence" value="ECO:0007669"/>
    <property type="project" value="UniProtKB-KW"/>
</dbReference>
<evidence type="ECO:0000256" key="3">
    <source>
        <dbReference type="ARBA" id="ARBA00022801"/>
    </source>
</evidence>
<sequence>MRGTPPSPNFWKLSMRADSQKVSALPTATFSASGQKKYEIKNNLMPTRDRLKRKKEHERHARAIIPNSPLQDSDQSVQPEQTDPNIDLGNQNCPLQGNDQSVQQEQSEHYTRPHIQDTSMDVEPINDNVCSPGKPSSSGRFTFSEHDINENANIECLVEPLTPLSISSEVCVPKKIAKNCDSSVDSSIKSNDLSDDSMDLASLTSSVESVSSIKSKGGRPKKNARGRTGRPRKSTYTLQNNENSINENIEQVLPNDELNINFSTLNTLDFAVTRTTDGTSICRRAGMPLYQRDENDRPTPRTIEVLWNKLSEWPNESFIFAYLCYLAKVSGKKVIVVDPFLTEMDHYQLENLNYADYSYQTGPDRDVQIVLLPVHLPGHWTIIIFDSEFGTYFFDSLPDDPHRLSDNHPKYHPDRMPKLMEILSQLTNTPMDLIQLGTYANDEYTLQRDGYSCGYFICLYAEAWLFNNRNLKLNNFNINTEKKRILWHLNQLYSGDDVEYHPRNEHDQANIRRLTPIHDIPTTSLSTPRMPTRASTRASSTNLTPGISNITVATPKGEQVLPVKRQGRGCLRHKGMGCASFKSGHFPEYYNSGQFGDKTCEHCDNRLLRSEKCLSCTDGRVRLDPLKEYPHDYARLVTGESMDSKEYIRDESKYNTLFAFGSLSVGRQNAPTGGPMPVLLNGEFARRIGSLTAADHQIPSFDQLYILDSKDATEHRMNNTSFADWNKKNPHLFHVLDELIRAYHPMAEILKNSYEFYKDIEKNSPENLKNFKVILVEDKNAPAAIQDPNLHPRQVNLPTQNESTVFAIWSSNTDEPPPLRGIWITEKGKVTTLWPDHSMTDPILYPCMFLLGDEGYSKDIPYIKVAKKPNTVKKDFDDDKSETGSIAESDCGSVDVYGDEPSRSRPNLSIRAFYRYRFGIRYPENETYHHIWSTGGGLGQKFALDIAARIDSQVFEYLRQPNMDLRFDIPPRLVDYFAKNSGKSSTNKVGHVVLFRSNMPGFRAYFKKNYKSACTIINRKRKRGCAMFMFTFTSNPKWPEMKNELYPNGQSLIDRPDIVMRFYADKVREVHKDLNERQIFGKQLGYAESMEFQKRGGPHFHRVMATDIPAIPEIIEGYILAHIPPLPDKDDKSPRAEGERRLRDLVIRYQLHDCKPEVCGKKDKNGKCSKYFPYDYSDKTILFDDKPAVHYRPSPEDGGEKVVIPKGGVPTEYTNAHVAPYNPFILMKYETHHNVAFCYGEKTNMKYTMKYPLKGPTFQYIQVQGDMVDIDEPAHYAQMYYRSANEAYARIHSMPYVRLSNTVYGMVIHLPGEQILFFQQSQAAAVAAGIPGNLPKTMLTEYWEQWKEGKSWQFVNKKWIFADDAIIKNMLYEHMPEKYWFDNKGKMWKKRINKRDVIGLIQPRPFPQDQELFSLYLLLRHFPGDPEALKDVNGVQCTTFAEAARLRGLLSDDSVWERTLEEASHFATPSEMRYLYVQVLVFGNPSNARELWERFVDHMIKLVTIDPNGSIRKGLIDRALANIEAQLSDYGMTNQQFGLDSSSPGMRLDVDTALDNFFFGDKDEDDPASGKKLTINLNDDQENVWATVQNAINGTSSNTIFVTGDGGTGKTYLFNAVISRLREMRIRVIASAYTGCAATLLTGGATVHSVFRFGINIDENYTPSVSMQSFHGKRISDSQVIIIDEVSMLPKHMLEAIDRVCKQMCPPHMKHLPFGGKVMILSGDFKQSLPVVAGGGMRDQVNACIQSSHLWPLFRQNIITLNINMRQGQNEIQFTDWLRTIGIGKLNGKVNKEVEIESRNIVGSRQELMNFITDNGQALSNPKELINRLILAPHNDTVNMINEDVLKKITTKEKIYFSTDESNVDESPMDFDECDNDVEALNLLNPASIPPHRLHLKEGCIVILLKNIGVSRGLVNGTRMIVKELGDNILKVEVVTGSVAGSGTIICLSRVWCDYEDNRPDGVKFRRLQFPVRLAYAMTIMKAQGQTATRVGLDLTHQVFGHGNLYTALSRVRTGDMFKVFAPHVNEKEKTKNKMIKNVVADGLEFF</sequence>
<evidence type="ECO:0000256" key="5">
    <source>
        <dbReference type="SAM" id="MobiDB-lite"/>
    </source>
</evidence>
<proteinExistence type="inferred from homology"/>
<dbReference type="InterPro" id="IPR049163">
    <property type="entry name" value="Pif1-like_2B_dom"/>
</dbReference>
<feature type="region of interest" description="Disordered" evidence="5">
    <location>
        <begin position="54"/>
        <end position="110"/>
    </location>
</feature>
<dbReference type="Proteomes" id="UP000580250">
    <property type="component" value="Unassembled WGS sequence"/>
</dbReference>
<evidence type="ECO:0000256" key="2">
    <source>
        <dbReference type="ARBA" id="ARBA00022670"/>
    </source>
</evidence>
<accession>A0A6V7W3A6</accession>
<dbReference type="GO" id="GO:0005524">
    <property type="term" value="F:ATP binding"/>
    <property type="evidence" value="ECO:0007669"/>
    <property type="project" value="UniProtKB-KW"/>
</dbReference>
<keyword evidence="3 4" id="KW-0378">Hydrolase</keyword>
<evidence type="ECO:0000256" key="4">
    <source>
        <dbReference type="RuleBase" id="RU363044"/>
    </source>
</evidence>
<keyword evidence="4" id="KW-0233">DNA recombination</keyword>
<comment type="cofactor">
    <cofactor evidence="4">
        <name>Mg(2+)</name>
        <dbReference type="ChEBI" id="CHEBI:18420"/>
    </cofactor>
</comment>
<dbReference type="Pfam" id="PF14214">
    <property type="entry name" value="Helitron_like_N"/>
    <property type="match status" value="1"/>
</dbReference>
<dbReference type="CDD" id="cd18809">
    <property type="entry name" value="SF1_C_RecD"/>
    <property type="match status" value="1"/>
</dbReference>
<dbReference type="GO" id="GO:0008234">
    <property type="term" value="F:cysteine-type peptidase activity"/>
    <property type="evidence" value="ECO:0007669"/>
    <property type="project" value="InterPro"/>
</dbReference>
<dbReference type="GO" id="GO:0043139">
    <property type="term" value="F:5'-3' DNA helicase activity"/>
    <property type="evidence" value="ECO:0007669"/>
    <property type="project" value="UniProtKB-EC"/>
</dbReference>
<dbReference type="PANTHER" id="PTHR10492">
    <property type="match status" value="1"/>
</dbReference>
<dbReference type="InterPro" id="IPR027417">
    <property type="entry name" value="P-loop_NTPase"/>
</dbReference>
<protein>
    <recommendedName>
        <fullName evidence="4">ATP-dependent DNA helicase</fullName>
        <ecNumber evidence="4">5.6.2.3</ecNumber>
    </recommendedName>
</protein>
<dbReference type="OrthoDB" id="5860258at2759"/>
<feature type="compositionally biased region" description="Polar residues" evidence="5">
    <location>
        <begin position="68"/>
        <end position="105"/>
    </location>
</feature>
<dbReference type="InterPro" id="IPR038765">
    <property type="entry name" value="Papain-like_cys_pep_sf"/>
</dbReference>